<evidence type="ECO:0000313" key="3">
    <source>
        <dbReference type="Proteomes" id="UP000562045"/>
    </source>
</evidence>
<feature type="domain" description="Transcriptional repressor PaaX-like C-terminal" evidence="1">
    <location>
        <begin position="6"/>
        <end position="93"/>
    </location>
</feature>
<name>A0A7Y9ZNU8_9ACTN</name>
<proteinExistence type="predicted"/>
<evidence type="ECO:0000259" key="1">
    <source>
        <dbReference type="Pfam" id="PF08223"/>
    </source>
</evidence>
<dbReference type="Pfam" id="PF08223">
    <property type="entry name" value="PaaX_C"/>
    <property type="match status" value="1"/>
</dbReference>
<dbReference type="AlphaFoldDB" id="A0A7Y9ZNU8"/>
<dbReference type="PANTHER" id="PTHR30319">
    <property type="entry name" value="PHENYLACETIC ACID REGULATOR-RELATED TRANSCRIPTIONAL REPRESSOR"/>
    <property type="match status" value="1"/>
</dbReference>
<dbReference type="RefSeq" id="WP_179652661.1">
    <property type="nucleotide sequence ID" value="NZ_JACBZM010000002.1"/>
</dbReference>
<protein>
    <submittedName>
        <fullName evidence="2">Phenylacetic acid degradation operon negative regulatory protein</fullName>
    </submittedName>
</protein>
<comment type="caution">
    <text evidence="2">The sequence shown here is derived from an EMBL/GenBank/DDBJ whole genome shotgun (WGS) entry which is preliminary data.</text>
</comment>
<gene>
    <name evidence="2" type="ORF">BJ993_004914</name>
</gene>
<evidence type="ECO:0000313" key="2">
    <source>
        <dbReference type="EMBL" id="NYI47768.1"/>
    </source>
</evidence>
<organism evidence="2 3">
    <name type="scientific">Nocardioides aromaticivorans</name>
    <dbReference type="NCBI Taxonomy" id="200618"/>
    <lineage>
        <taxon>Bacteria</taxon>
        <taxon>Bacillati</taxon>
        <taxon>Actinomycetota</taxon>
        <taxon>Actinomycetes</taxon>
        <taxon>Propionibacteriales</taxon>
        <taxon>Nocardioidaceae</taxon>
        <taxon>Nocardioides</taxon>
    </lineage>
</organism>
<sequence length="112" mass="12994">MAERCWDLDALNADYQAFLERFRAQLPRYRSGRLAPDEALVTRIELFHEWRKFPFRDPGLPLELLPARWCGHDAHQLFKEASELLLPAAERAIDSITGTRREEPVQMSASTI</sequence>
<dbReference type="Gene3D" id="1.20.58.1460">
    <property type="match status" value="1"/>
</dbReference>
<dbReference type="EMBL" id="JACBZM010000002">
    <property type="protein sequence ID" value="NYI47768.1"/>
    <property type="molecule type" value="Genomic_DNA"/>
</dbReference>
<dbReference type="InterPro" id="IPR013225">
    <property type="entry name" value="PaaX_C"/>
</dbReference>
<dbReference type="GO" id="GO:0006351">
    <property type="term" value="P:DNA-templated transcription"/>
    <property type="evidence" value="ECO:0007669"/>
    <property type="project" value="TreeGrafter"/>
</dbReference>
<accession>A0A7Y9ZNU8</accession>
<reference evidence="2 3" key="1">
    <citation type="submission" date="2020-07" db="EMBL/GenBank/DDBJ databases">
        <title>Sequencing the genomes of 1000 actinobacteria strains.</title>
        <authorList>
            <person name="Klenk H.-P."/>
        </authorList>
    </citation>
    <scope>NUCLEOTIDE SEQUENCE [LARGE SCALE GENOMIC DNA]</scope>
    <source>
        <strain evidence="2 3">DSM 15131</strain>
    </source>
</reference>
<dbReference type="Proteomes" id="UP000562045">
    <property type="component" value="Unassembled WGS sequence"/>
</dbReference>
<dbReference type="PANTHER" id="PTHR30319:SF1">
    <property type="entry name" value="TRANSCRIPTIONAL REPRESSOR PAAX"/>
    <property type="match status" value="1"/>
</dbReference>